<comment type="caution">
    <text evidence="1">The sequence shown here is derived from an EMBL/GenBank/DDBJ whole genome shotgun (WGS) entry which is preliminary data.</text>
</comment>
<proteinExistence type="predicted"/>
<protein>
    <submittedName>
        <fullName evidence="1">Uncharacterized protein</fullName>
    </submittedName>
</protein>
<evidence type="ECO:0000313" key="2">
    <source>
        <dbReference type="Proteomes" id="UP000824881"/>
    </source>
</evidence>
<sequence length="419" mass="46091">MSTSSSSDNGVKVKPLTNSNYQEWCGEAKAYLMRLGLWRLVSGRESKPSDKAELTKWEAKAEKAAGEIYLLVEADQRIHFRGLEDDPVGMWAAIEKAHLSKKPGARFNAYDDLFSIHKEDNEGLIDLGVRISKAMANIQNLRPTGFTIEQLDEELQCMALIRALPDEYKHLSASLLLMEKLDKDTILQAFRSEELNRQRQTEQANRASHKGYGKKGGAYNGKGRGHPTVDADTCSFCKGKGHWKRDCEALKKVIASNKESGSGGSNAKVAVEKADAATEFAGQASACSMDDACAAFSNDTHWNTDTGATSHMTPHKEWIRNYTTYRVPIRLVDHTIVYSEGVGNVLFRPVVNGRQVRDVEITRVLYVPALCNNLLAVPALCNNLLWQDQGHIPTSYPSCPSHSVASALQPSSGSCLGSS</sequence>
<keyword evidence="2" id="KW-1185">Reference proteome</keyword>
<name>A0ACB7IJR5_PLECO</name>
<organism evidence="1 2">
    <name type="scientific">Pleurotus cornucopiae</name>
    <name type="common">Cornucopia mushroom</name>
    <dbReference type="NCBI Taxonomy" id="5321"/>
    <lineage>
        <taxon>Eukaryota</taxon>
        <taxon>Fungi</taxon>
        <taxon>Dikarya</taxon>
        <taxon>Basidiomycota</taxon>
        <taxon>Agaricomycotina</taxon>
        <taxon>Agaricomycetes</taxon>
        <taxon>Agaricomycetidae</taxon>
        <taxon>Agaricales</taxon>
        <taxon>Pleurotineae</taxon>
        <taxon>Pleurotaceae</taxon>
        <taxon>Pleurotus</taxon>
    </lineage>
</organism>
<evidence type="ECO:0000313" key="1">
    <source>
        <dbReference type="EMBL" id="KAG9217969.1"/>
    </source>
</evidence>
<accession>A0ACB7IJR5</accession>
<dbReference type="Proteomes" id="UP000824881">
    <property type="component" value="Unassembled WGS sequence"/>
</dbReference>
<dbReference type="EMBL" id="WQMT02000011">
    <property type="protein sequence ID" value="KAG9217969.1"/>
    <property type="molecule type" value="Genomic_DNA"/>
</dbReference>
<reference evidence="1 2" key="1">
    <citation type="journal article" date="2021" name="Appl. Environ. Microbiol.">
        <title>Genetic linkage and physical mapping for an oyster mushroom Pleurotus cornucopiae and QTL analysis for the trait cap color.</title>
        <authorList>
            <person name="Zhang Y."/>
            <person name="Gao W."/>
            <person name="Sonnenberg A."/>
            <person name="Chen Q."/>
            <person name="Zhang J."/>
            <person name="Huang C."/>
        </authorList>
    </citation>
    <scope>NUCLEOTIDE SEQUENCE [LARGE SCALE GENOMIC DNA]</scope>
    <source>
        <strain evidence="1">CCMSSC00406</strain>
    </source>
</reference>
<gene>
    <name evidence="1" type="ORF">CCMSSC00406_0009789</name>
</gene>